<dbReference type="PANTHER" id="PTHR30289:SF1">
    <property type="entry name" value="PEBP (PHOSPHATIDYLETHANOLAMINE-BINDING PROTEIN) FAMILY PROTEIN"/>
    <property type="match status" value="1"/>
</dbReference>
<name>A0A1G7L4J9_9PROT</name>
<reference evidence="1 2" key="1">
    <citation type="submission" date="2016-10" db="EMBL/GenBank/DDBJ databases">
        <authorList>
            <person name="de Groot N.N."/>
        </authorList>
    </citation>
    <scope>NUCLEOTIDE SEQUENCE [LARGE SCALE GENOMIC DNA]</scope>
    <source>
        <strain evidence="1 2">DSM 25584</strain>
    </source>
</reference>
<keyword evidence="2" id="KW-1185">Reference proteome</keyword>
<sequence>MAFELTTTAFGEGDRIPVRHTCDGDDLSPALKWADPPAGTQSFLLIVADPDAPGGVFHHWGVYEIPGTWRQLTEGYTANTRQAGFREAMNDFGNEGFNGPCPPPGHGTHHYHFRLYALSLATLNVPDRPSCPQLMDAARPNVLDVAEVMGLYTR</sequence>
<accession>A0A1G7L4J9</accession>
<dbReference type="InterPro" id="IPR036610">
    <property type="entry name" value="PEBP-like_sf"/>
</dbReference>
<dbReference type="PANTHER" id="PTHR30289">
    <property type="entry name" value="UNCHARACTERIZED PROTEIN YBCL-RELATED"/>
    <property type="match status" value="1"/>
</dbReference>
<dbReference type="NCBIfam" id="TIGR00481">
    <property type="entry name" value="YbhB/YbcL family Raf kinase inhibitor-like protein"/>
    <property type="match status" value="1"/>
</dbReference>
<dbReference type="InterPro" id="IPR005247">
    <property type="entry name" value="YbhB_YbcL/LppC-like"/>
</dbReference>
<dbReference type="SUPFAM" id="SSF49777">
    <property type="entry name" value="PEBP-like"/>
    <property type="match status" value="1"/>
</dbReference>
<dbReference type="RefSeq" id="WP_090018177.1">
    <property type="nucleotide sequence ID" value="NZ_FNCE01000001.1"/>
</dbReference>
<dbReference type="CDD" id="cd00865">
    <property type="entry name" value="PEBP_bact_arch"/>
    <property type="match status" value="1"/>
</dbReference>
<gene>
    <name evidence="1" type="ORF">SAMN05216241_101114</name>
</gene>
<dbReference type="AlphaFoldDB" id="A0A1G7L4J9"/>
<evidence type="ECO:0000313" key="1">
    <source>
        <dbReference type="EMBL" id="SDF44393.1"/>
    </source>
</evidence>
<evidence type="ECO:0008006" key="3">
    <source>
        <dbReference type="Google" id="ProtNLM"/>
    </source>
</evidence>
<dbReference type="OrthoDB" id="9797506at2"/>
<dbReference type="InterPro" id="IPR008914">
    <property type="entry name" value="PEBP"/>
</dbReference>
<dbReference type="STRING" id="1082479.SAMN05216241_101114"/>
<dbReference type="Pfam" id="PF01161">
    <property type="entry name" value="PBP"/>
    <property type="match status" value="1"/>
</dbReference>
<dbReference type="EMBL" id="FNCE01000001">
    <property type="protein sequence ID" value="SDF44393.1"/>
    <property type="molecule type" value="Genomic_DNA"/>
</dbReference>
<organism evidence="1 2">
    <name type="scientific">Limimonas halophila</name>
    <dbReference type="NCBI Taxonomy" id="1082479"/>
    <lineage>
        <taxon>Bacteria</taxon>
        <taxon>Pseudomonadati</taxon>
        <taxon>Pseudomonadota</taxon>
        <taxon>Alphaproteobacteria</taxon>
        <taxon>Rhodospirillales</taxon>
        <taxon>Rhodovibrionaceae</taxon>
        <taxon>Limimonas</taxon>
    </lineage>
</organism>
<evidence type="ECO:0000313" key="2">
    <source>
        <dbReference type="Proteomes" id="UP000199415"/>
    </source>
</evidence>
<proteinExistence type="predicted"/>
<dbReference type="Proteomes" id="UP000199415">
    <property type="component" value="Unassembled WGS sequence"/>
</dbReference>
<protein>
    <recommendedName>
        <fullName evidence="3">Phospholipid-binding protein, PBP family</fullName>
    </recommendedName>
</protein>
<dbReference type="Gene3D" id="3.90.280.10">
    <property type="entry name" value="PEBP-like"/>
    <property type="match status" value="1"/>
</dbReference>